<organism evidence="1 2">
    <name type="scientific">Trichosporon asahii var. asahii (strain ATCC 90039 / CBS 2479 / JCM 2466 / KCTC 7840 / NBRC 103889/ NCYC 2677 / UAMH 7654)</name>
    <name type="common">Yeast</name>
    <dbReference type="NCBI Taxonomy" id="1186058"/>
    <lineage>
        <taxon>Eukaryota</taxon>
        <taxon>Fungi</taxon>
        <taxon>Dikarya</taxon>
        <taxon>Basidiomycota</taxon>
        <taxon>Agaricomycotina</taxon>
        <taxon>Tremellomycetes</taxon>
        <taxon>Trichosporonales</taxon>
        <taxon>Trichosporonaceae</taxon>
        <taxon>Trichosporon</taxon>
    </lineage>
</organism>
<gene>
    <name evidence="1" type="ORF">A1Q1_04818</name>
</gene>
<dbReference type="AlphaFoldDB" id="J5SNL0"/>
<comment type="caution">
    <text evidence="1">The sequence shown here is derived from an EMBL/GenBank/DDBJ whole genome shotgun (WGS) entry which is preliminary data.</text>
</comment>
<protein>
    <submittedName>
        <fullName evidence="1">Uncharacterized protein</fullName>
    </submittedName>
</protein>
<dbReference type="GeneID" id="25988330"/>
<dbReference type="HOGENOM" id="CLU_1856707_0_0_1"/>
<dbReference type="Proteomes" id="UP000002748">
    <property type="component" value="Unassembled WGS sequence"/>
</dbReference>
<evidence type="ECO:0000313" key="1">
    <source>
        <dbReference type="EMBL" id="EJT46641.1"/>
    </source>
</evidence>
<reference evidence="1 2" key="1">
    <citation type="journal article" date="2012" name="Eukaryot. Cell">
        <title>Draft genome sequence of CBS 2479, the standard type strain of Trichosporon asahii.</title>
        <authorList>
            <person name="Yang R.Y."/>
            <person name="Li H.T."/>
            <person name="Zhu H."/>
            <person name="Zhou G.P."/>
            <person name="Wang M."/>
            <person name="Wang L."/>
        </authorList>
    </citation>
    <scope>NUCLEOTIDE SEQUENCE [LARGE SCALE GENOMIC DNA]</scope>
    <source>
        <strain evidence="2">ATCC 90039 / CBS 2479 / JCM 2466 / KCTC 7840 / NCYC 2677 / UAMH 7654</strain>
    </source>
</reference>
<sequence>MTLSLVQCGGSAGTAVHRCCYSNGQELKPDDKSLVVKNDSMSWCQPSVAWLSTYPGRSFEDVWADCYKDQYAYIQKNGARKRDGEAQPGTTDGQLPPNGSYYCVAMWEQIRADAPRRASWPGFLALVGVTAVAVLACV</sequence>
<proteinExistence type="predicted"/>
<accession>J5SNL0</accession>
<dbReference type="RefSeq" id="XP_014178531.1">
    <property type="nucleotide sequence ID" value="XM_014323056.1"/>
</dbReference>
<evidence type="ECO:0000313" key="2">
    <source>
        <dbReference type="Proteomes" id="UP000002748"/>
    </source>
</evidence>
<dbReference type="VEuPathDB" id="FungiDB:A1Q1_04818"/>
<name>J5SNL0_TRIAS</name>
<dbReference type="EMBL" id="ALBS01000283">
    <property type="protein sequence ID" value="EJT46641.1"/>
    <property type="molecule type" value="Genomic_DNA"/>
</dbReference>
<dbReference type="KEGG" id="tasa:A1Q1_04818"/>